<evidence type="ECO:0000313" key="2">
    <source>
        <dbReference type="Proteomes" id="UP000789706"/>
    </source>
</evidence>
<organism evidence="1 2">
    <name type="scientific">Diversispora eburnea</name>
    <dbReference type="NCBI Taxonomy" id="1213867"/>
    <lineage>
        <taxon>Eukaryota</taxon>
        <taxon>Fungi</taxon>
        <taxon>Fungi incertae sedis</taxon>
        <taxon>Mucoromycota</taxon>
        <taxon>Glomeromycotina</taxon>
        <taxon>Glomeromycetes</taxon>
        <taxon>Diversisporales</taxon>
        <taxon>Diversisporaceae</taxon>
        <taxon>Diversispora</taxon>
    </lineage>
</organism>
<accession>A0A9N8Z205</accession>
<dbReference type="AlphaFoldDB" id="A0A9N8Z205"/>
<name>A0A9N8Z205_9GLOM</name>
<dbReference type="EMBL" id="CAJVPK010000171">
    <property type="protein sequence ID" value="CAG8466175.1"/>
    <property type="molecule type" value="Genomic_DNA"/>
</dbReference>
<evidence type="ECO:0000313" key="1">
    <source>
        <dbReference type="EMBL" id="CAG8466175.1"/>
    </source>
</evidence>
<dbReference type="Proteomes" id="UP000789706">
    <property type="component" value="Unassembled WGS sequence"/>
</dbReference>
<sequence length="114" mass="13459">MHWRYTYEPVNQLAKESIFVDPDHPMTTRLKTGCLMLWDMTLRLKSTDHFRHASRLLTCNKVVAFDVNSYLSGSPRENAEVNNDYLVFTYLNMMLTSWRVVDNTQIGREILDDR</sequence>
<protein>
    <submittedName>
        <fullName evidence="1">3317_t:CDS:1</fullName>
    </submittedName>
</protein>
<reference evidence="1" key="1">
    <citation type="submission" date="2021-06" db="EMBL/GenBank/DDBJ databases">
        <authorList>
            <person name="Kallberg Y."/>
            <person name="Tangrot J."/>
            <person name="Rosling A."/>
        </authorList>
    </citation>
    <scope>NUCLEOTIDE SEQUENCE</scope>
    <source>
        <strain evidence="1">AZ414A</strain>
    </source>
</reference>
<gene>
    <name evidence="1" type="ORF">DEBURN_LOCUS2929</name>
</gene>
<comment type="caution">
    <text evidence="1">The sequence shown here is derived from an EMBL/GenBank/DDBJ whole genome shotgun (WGS) entry which is preliminary data.</text>
</comment>
<keyword evidence="2" id="KW-1185">Reference proteome</keyword>
<proteinExistence type="predicted"/>